<evidence type="ECO:0000256" key="5">
    <source>
        <dbReference type="ARBA" id="ARBA00022801"/>
    </source>
</evidence>
<evidence type="ECO:0000313" key="16">
    <source>
        <dbReference type="Proteomes" id="UP000192247"/>
    </source>
</evidence>
<evidence type="ECO:0000256" key="3">
    <source>
        <dbReference type="ARBA" id="ARBA00022670"/>
    </source>
</evidence>
<organism evidence="15 16">
    <name type="scientific">Tropilaelaps mercedesae</name>
    <dbReference type="NCBI Taxonomy" id="418985"/>
    <lineage>
        <taxon>Eukaryota</taxon>
        <taxon>Metazoa</taxon>
        <taxon>Ecdysozoa</taxon>
        <taxon>Arthropoda</taxon>
        <taxon>Chelicerata</taxon>
        <taxon>Arachnida</taxon>
        <taxon>Acari</taxon>
        <taxon>Parasitiformes</taxon>
        <taxon>Mesostigmata</taxon>
        <taxon>Gamasina</taxon>
        <taxon>Dermanyssoidea</taxon>
        <taxon>Laelapidae</taxon>
        <taxon>Tropilaelaps</taxon>
    </lineage>
</organism>
<feature type="domain" description="CAAX prenyl protease 2/Lysostaphin resistance protein A-like" evidence="14">
    <location>
        <begin position="125"/>
        <end position="227"/>
    </location>
</feature>
<comment type="subcellular location">
    <subcellularLocation>
        <location evidence="1">Endoplasmic reticulum membrane</location>
        <topology evidence="1">Multi-pass membrane protein</topology>
    </subcellularLocation>
</comment>
<keyword evidence="3 15" id="KW-0645">Protease</keyword>
<gene>
    <name evidence="15" type="ORF">BIW11_00791</name>
</gene>
<dbReference type="InterPro" id="IPR039731">
    <property type="entry name" value="Rce1"/>
</dbReference>
<dbReference type="FunCoup" id="A0A1V9XPM0">
    <property type="interactions" value="1584"/>
</dbReference>
<feature type="transmembrane region" description="Helical" evidence="13">
    <location>
        <begin position="186"/>
        <end position="209"/>
    </location>
</feature>
<feature type="transmembrane region" description="Helical" evidence="13">
    <location>
        <begin position="6"/>
        <end position="27"/>
    </location>
</feature>
<dbReference type="STRING" id="418985.A0A1V9XPM0"/>
<keyword evidence="6" id="KW-0256">Endoplasmic reticulum</keyword>
<dbReference type="EMBL" id="MNPL01006511">
    <property type="protein sequence ID" value="OQR75342.1"/>
    <property type="molecule type" value="Genomic_DNA"/>
</dbReference>
<evidence type="ECO:0000256" key="9">
    <source>
        <dbReference type="ARBA" id="ARBA00032607"/>
    </source>
</evidence>
<evidence type="ECO:0000256" key="4">
    <source>
        <dbReference type="ARBA" id="ARBA00022692"/>
    </source>
</evidence>
<name>A0A1V9XPM0_9ACAR</name>
<dbReference type="GO" id="GO:0004222">
    <property type="term" value="F:metalloendopeptidase activity"/>
    <property type="evidence" value="ECO:0007669"/>
    <property type="project" value="InterPro"/>
</dbReference>
<dbReference type="GO" id="GO:0005789">
    <property type="term" value="C:endoplasmic reticulum membrane"/>
    <property type="evidence" value="ECO:0007669"/>
    <property type="project" value="UniProtKB-SubCell"/>
</dbReference>
<evidence type="ECO:0000256" key="2">
    <source>
        <dbReference type="ARBA" id="ARBA00006897"/>
    </source>
</evidence>
<keyword evidence="7 13" id="KW-1133">Transmembrane helix</keyword>
<dbReference type="InterPro" id="IPR003675">
    <property type="entry name" value="Rce1/LyrA-like_dom"/>
</dbReference>
<dbReference type="GO" id="GO:0071586">
    <property type="term" value="P:CAAX-box protein processing"/>
    <property type="evidence" value="ECO:0007669"/>
    <property type="project" value="InterPro"/>
</dbReference>
<evidence type="ECO:0000256" key="13">
    <source>
        <dbReference type="SAM" id="Phobius"/>
    </source>
</evidence>
<dbReference type="Pfam" id="PF02517">
    <property type="entry name" value="Rce1-like"/>
    <property type="match status" value="1"/>
</dbReference>
<dbReference type="PANTHER" id="PTHR13046">
    <property type="entry name" value="PROTEASE U48 CAAX PRENYL PROTEASE RCE1"/>
    <property type="match status" value="1"/>
</dbReference>
<evidence type="ECO:0000256" key="7">
    <source>
        <dbReference type="ARBA" id="ARBA00022989"/>
    </source>
</evidence>
<dbReference type="EC" id="3.4.26.1" evidence="11"/>
<accession>A0A1V9XPM0</accession>
<evidence type="ECO:0000259" key="14">
    <source>
        <dbReference type="Pfam" id="PF02517"/>
    </source>
</evidence>
<feature type="transmembrane region" description="Helical" evidence="13">
    <location>
        <begin position="39"/>
        <end position="57"/>
    </location>
</feature>
<dbReference type="Proteomes" id="UP000192247">
    <property type="component" value="Unassembled WGS sequence"/>
</dbReference>
<evidence type="ECO:0000313" key="15">
    <source>
        <dbReference type="EMBL" id="OQR75342.1"/>
    </source>
</evidence>
<proteinExistence type="inferred from homology"/>
<dbReference type="AlphaFoldDB" id="A0A1V9XPM0"/>
<dbReference type="InParanoid" id="A0A1V9XPM0"/>
<evidence type="ECO:0000256" key="6">
    <source>
        <dbReference type="ARBA" id="ARBA00022824"/>
    </source>
</evidence>
<keyword evidence="4 13" id="KW-0812">Transmembrane</keyword>
<evidence type="ECO:0000256" key="12">
    <source>
        <dbReference type="ARBA" id="ARBA00049763"/>
    </source>
</evidence>
<sequence>MVYLQLAYCVGISLAFLLVIYVGVDALRRNDPEVAKRRCIRVLCLSLVAPFFVYLVYDPSEYPPGTPFLHVLGIRTDGLLSAACLPILLTALFFLGPIVQHFVVDGYYTLLLEPSYWLVNFGDPLWIRDHLCAPLVEEVCFRACVLPLLFPHLGELGSAIAGPIVFGLCHLHHLRERALQTELRTAIFVTAFQFIYATLFGIFASFIFLRTGHLTPCILVHSFCNYMGVPHLPSEKAWLWPIFIGGVARSLKLLSKILCCVEQNIARATKGLKILIDKRTYSIGPLIKVAGDQL</sequence>
<evidence type="ECO:0000256" key="8">
    <source>
        <dbReference type="ARBA" id="ARBA00023136"/>
    </source>
</evidence>
<comment type="catalytic activity">
    <reaction evidence="10">
        <text>Hydrolyzes the peptide bond -P2-(S-farnesyl or geranylgeranyl)C-P1'-P2'-P3'-COOH where P1' and P2' are amino acids with aliphatic sidechains and P3' is any C-terminal residue.</text>
        <dbReference type="EC" id="3.4.26.1"/>
    </reaction>
</comment>
<keyword evidence="8 13" id="KW-0472">Membrane</keyword>
<protein>
    <recommendedName>
        <fullName evidence="12">CAAX prenyl protease 2</fullName>
        <ecNumber evidence="11">3.4.26.1</ecNumber>
    </recommendedName>
    <alternativeName>
        <fullName evidence="9">Farnesylated proteins-converting enzyme 2</fullName>
    </alternativeName>
</protein>
<dbReference type="OrthoDB" id="271604at2759"/>
<evidence type="ECO:0000256" key="10">
    <source>
        <dbReference type="ARBA" id="ARBA00047280"/>
    </source>
</evidence>
<comment type="similarity">
    <text evidence="2">Belongs to the peptidase U48 family.</text>
</comment>
<dbReference type="PANTHER" id="PTHR13046:SF0">
    <property type="entry name" value="CAAX PRENYL PROTEASE 2"/>
    <property type="match status" value="1"/>
</dbReference>
<evidence type="ECO:0000256" key="1">
    <source>
        <dbReference type="ARBA" id="ARBA00004477"/>
    </source>
</evidence>
<comment type="caution">
    <text evidence="15">The sequence shown here is derived from an EMBL/GenBank/DDBJ whole genome shotgun (WGS) entry which is preliminary data.</text>
</comment>
<reference evidence="15 16" key="1">
    <citation type="journal article" date="2017" name="Gigascience">
        <title>Draft genome of the honey bee ectoparasitic mite, Tropilaelaps mercedesae, is shaped by the parasitic life history.</title>
        <authorList>
            <person name="Dong X."/>
            <person name="Armstrong S.D."/>
            <person name="Xia D."/>
            <person name="Makepeace B.L."/>
            <person name="Darby A.C."/>
            <person name="Kadowaki T."/>
        </authorList>
    </citation>
    <scope>NUCLEOTIDE SEQUENCE [LARGE SCALE GENOMIC DNA]</scope>
    <source>
        <strain evidence="15">Wuxi-XJTLU</strain>
    </source>
</reference>
<feature type="transmembrane region" description="Helical" evidence="13">
    <location>
        <begin position="77"/>
        <end position="95"/>
    </location>
</feature>
<keyword evidence="16" id="KW-1185">Reference proteome</keyword>
<keyword evidence="5" id="KW-0378">Hydrolase</keyword>
<evidence type="ECO:0000256" key="11">
    <source>
        <dbReference type="ARBA" id="ARBA00049729"/>
    </source>
</evidence>